<organism evidence="1 2">
    <name type="scientific">Acaulospora morrowiae</name>
    <dbReference type="NCBI Taxonomy" id="94023"/>
    <lineage>
        <taxon>Eukaryota</taxon>
        <taxon>Fungi</taxon>
        <taxon>Fungi incertae sedis</taxon>
        <taxon>Mucoromycota</taxon>
        <taxon>Glomeromycotina</taxon>
        <taxon>Glomeromycetes</taxon>
        <taxon>Diversisporales</taxon>
        <taxon>Acaulosporaceae</taxon>
        <taxon>Acaulospora</taxon>
    </lineage>
</organism>
<evidence type="ECO:0000313" key="1">
    <source>
        <dbReference type="EMBL" id="CAG8548651.1"/>
    </source>
</evidence>
<dbReference type="Proteomes" id="UP000789342">
    <property type="component" value="Unassembled WGS sequence"/>
</dbReference>
<protein>
    <submittedName>
        <fullName evidence="1">7456_t:CDS:1</fullName>
    </submittedName>
</protein>
<keyword evidence="2" id="KW-1185">Reference proteome</keyword>
<evidence type="ECO:0000313" key="2">
    <source>
        <dbReference type="Proteomes" id="UP000789342"/>
    </source>
</evidence>
<comment type="caution">
    <text evidence="1">The sequence shown here is derived from an EMBL/GenBank/DDBJ whole genome shotgun (WGS) entry which is preliminary data.</text>
</comment>
<gene>
    <name evidence="1" type="ORF">AMORRO_LOCUS5466</name>
</gene>
<proteinExistence type="predicted"/>
<reference evidence="1" key="1">
    <citation type="submission" date="2021-06" db="EMBL/GenBank/DDBJ databases">
        <authorList>
            <person name="Kallberg Y."/>
            <person name="Tangrot J."/>
            <person name="Rosling A."/>
        </authorList>
    </citation>
    <scope>NUCLEOTIDE SEQUENCE</scope>
    <source>
        <strain evidence="1">CL551</strain>
    </source>
</reference>
<dbReference type="EMBL" id="CAJVPV010003308">
    <property type="protein sequence ID" value="CAG8548651.1"/>
    <property type="molecule type" value="Genomic_DNA"/>
</dbReference>
<accession>A0A9N9AXK7</accession>
<name>A0A9N9AXK7_9GLOM</name>
<dbReference type="AlphaFoldDB" id="A0A9N9AXK7"/>
<sequence length="320" mass="37327">MHTNDSILSEVDTITKAIDDATYSLKSACSGLRFCYLSDVSKEFTELRGEATNYAMVYKEMIFPFADLVVNNIKNFCDNHQFDFDTFKDCIDDFKEEADKKHKLAMYTTELHKKILKEFKQEEDKAIKIYNISELEVKKIKEEVEKLQSLEEIKTWVDALILIPLNSINRIRAIIKKGQLKRQEAIKVAIGLIRDESIKKFTISLEKIAGFFNNLSMYLSSLTDEKSIRLYYHASKYTMEKVSRSCLNFISNIPAIESDLDAIKSDIDAIGYEYNENYVNRWYTEQKVRINGREMSFLEHGKILFAEDRRILRMLGIDNE</sequence>